<dbReference type="Pfam" id="PF00266">
    <property type="entry name" value="Aminotran_5"/>
    <property type="match status" value="1"/>
</dbReference>
<dbReference type="InterPro" id="IPR049316">
    <property type="entry name" value="GDC-P_C"/>
</dbReference>
<comment type="catalytic activity">
    <reaction evidence="5">
        <text>N(6)-[(R)-lipoyl]-L-lysyl-[glycine-cleavage complex H protein] + glycine + H(+) = N(6)-[(R)-S(8)-aminomethyldihydrolipoyl]-L-lysyl-[glycine-cleavage complex H protein] + CO2</text>
        <dbReference type="Rhea" id="RHEA:24304"/>
        <dbReference type="Rhea" id="RHEA-COMP:10494"/>
        <dbReference type="Rhea" id="RHEA-COMP:10495"/>
        <dbReference type="ChEBI" id="CHEBI:15378"/>
        <dbReference type="ChEBI" id="CHEBI:16526"/>
        <dbReference type="ChEBI" id="CHEBI:57305"/>
        <dbReference type="ChEBI" id="CHEBI:83099"/>
        <dbReference type="ChEBI" id="CHEBI:83143"/>
        <dbReference type="EC" id="1.4.4.2"/>
    </reaction>
</comment>
<dbReference type="RefSeq" id="WP_092221878.1">
    <property type="nucleotide sequence ID" value="NZ_FNJI01000010.1"/>
</dbReference>
<dbReference type="GO" id="GO:0004375">
    <property type="term" value="F:glycine dehydrogenase (decarboxylating) activity"/>
    <property type="evidence" value="ECO:0007669"/>
    <property type="project" value="UniProtKB-EC"/>
</dbReference>
<dbReference type="GO" id="GO:0005829">
    <property type="term" value="C:cytosol"/>
    <property type="evidence" value="ECO:0007669"/>
    <property type="project" value="TreeGrafter"/>
</dbReference>
<evidence type="ECO:0000313" key="8">
    <source>
        <dbReference type="EMBL" id="SDP08131.1"/>
    </source>
</evidence>
<dbReference type="Gene3D" id="6.20.440.10">
    <property type="match status" value="1"/>
</dbReference>
<dbReference type="SUPFAM" id="SSF53383">
    <property type="entry name" value="PLP-dependent transferases"/>
    <property type="match status" value="1"/>
</dbReference>
<evidence type="ECO:0000256" key="4">
    <source>
        <dbReference type="ARBA" id="ARBA00023002"/>
    </source>
</evidence>
<dbReference type="EC" id="1.4.4.2" evidence="2"/>
<dbReference type="InterPro" id="IPR015421">
    <property type="entry name" value="PyrdxlP-dep_Trfase_major"/>
</dbReference>
<dbReference type="GO" id="GO:0005960">
    <property type="term" value="C:glycine cleavage complex"/>
    <property type="evidence" value="ECO:0007669"/>
    <property type="project" value="TreeGrafter"/>
</dbReference>
<dbReference type="InterPro" id="IPR020581">
    <property type="entry name" value="GDC_P"/>
</dbReference>
<protein>
    <recommendedName>
        <fullName evidence="2">glycine dehydrogenase (aminomethyl-transferring)</fullName>
        <ecNumber evidence="2">1.4.4.2</ecNumber>
    </recommendedName>
</protein>
<organism evidence="8 9">
    <name type="scientific">Desulforhopalus singaporensis</name>
    <dbReference type="NCBI Taxonomy" id="91360"/>
    <lineage>
        <taxon>Bacteria</taxon>
        <taxon>Pseudomonadati</taxon>
        <taxon>Thermodesulfobacteriota</taxon>
        <taxon>Desulfobulbia</taxon>
        <taxon>Desulfobulbales</taxon>
        <taxon>Desulfocapsaceae</taxon>
        <taxon>Desulforhopalus</taxon>
    </lineage>
</organism>
<evidence type="ECO:0000313" key="9">
    <source>
        <dbReference type="Proteomes" id="UP000199073"/>
    </source>
</evidence>
<dbReference type="InterPro" id="IPR015424">
    <property type="entry name" value="PyrdxlP-dep_Trfase"/>
</dbReference>
<evidence type="ECO:0000256" key="2">
    <source>
        <dbReference type="ARBA" id="ARBA00012134"/>
    </source>
</evidence>
<evidence type="ECO:0000259" key="7">
    <source>
        <dbReference type="Pfam" id="PF21478"/>
    </source>
</evidence>
<keyword evidence="4" id="KW-0560">Oxidoreductase</keyword>
<dbReference type="STRING" id="91360.SAMN05660330_01749"/>
<evidence type="ECO:0000259" key="6">
    <source>
        <dbReference type="Pfam" id="PF00266"/>
    </source>
</evidence>
<keyword evidence="9" id="KW-1185">Reference proteome</keyword>
<dbReference type="FunFam" id="3.90.1150.10:FF:000014">
    <property type="entry name" value="Probable glycine dehydrogenase (decarboxylating) subunit 2"/>
    <property type="match status" value="1"/>
</dbReference>
<comment type="function">
    <text evidence="1">The glycine cleavage system catalyzes the degradation of glycine. The P protein binds the alpha-amino group of glycine through its pyridoxal phosphate cofactor; CO(2) is released and the remaining methylamine moiety is then transferred to the lipoamide cofactor of the H protein.</text>
</comment>
<keyword evidence="3" id="KW-0663">Pyridoxal phosphate</keyword>
<dbReference type="PANTHER" id="PTHR11773">
    <property type="entry name" value="GLYCINE DEHYDROGENASE, DECARBOXYLATING"/>
    <property type="match status" value="1"/>
</dbReference>
<reference evidence="8 9" key="1">
    <citation type="submission" date="2016-10" db="EMBL/GenBank/DDBJ databases">
        <authorList>
            <person name="de Groot N.N."/>
        </authorList>
    </citation>
    <scope>NUCLEOTIDE SEQUENCE [LARGE SCALE GENOMIC DNA]</scope>
    <source>
        <strain evidence="8 9">DSM 12130</strain>
    </source>
</reference>
<dbReference type="NCBIfam" id="NF003346">
    <property type="entry name" value="PRK04366.1"/>
    <property type="match status" value="1"/>
</dbReference>
<dbReference type="GO" id="GO:0030170">
    <property type="term" value="F:pyridoxal phosphate binding"/>
    <property type="evidence" value="ECO:0007669"/>
    <property type="project" value="TreeGrafter"/>
</dbReference>
<dbReference type="Pfam" id="PF21478">
    <property type="entry name" value="GcvP2_C"/>
    <property type="match status" value="1"/>
</dbReference>
<dbReference type="InterPro" id="IPR015422">
    <property type="entry name" value="PyrdxlP-dep_Trfase_small"/>
</dbReference>
<name>A0A1H0PSK4_9BACT</name>
<dbReference type="AlphaFoldDB" id="A0A1H0PSK4"/>
<accession>A0A1H0PSK4</accession>
<dbReference type="GO" id="GO:0016594">
    <property type="term" value="F:glycine binding"/>
    <property type="evidence" value="ECO:0007669"/>
    <property type="project" value="TreeGrafter"/>
</dbReference>
<dbReference type="EMBL" id="FNJI01000010">
    <property type="protein sequence ID" value="SDP08131.1"/>
    <property type="molecule type" value="Genomic_DNA"/>
</dbReference>
<evidence type="ECO:0000256" key="1">
    <source>
        <dbReference type="ARBA" id="ARBA00003788"/>
    </source>
</evidence>
<sequence>MKYGPGRSGLIMEEPLLWEKGRPGRNGMSIPDSDVPDAQLAADLCGEGPDFPDLSEVDVVRHYTRLSQWNFGVDTGMYPLGSCTMKYNPKINEKHAASEGITSAHPMLDDEYCQGTLRIIYELQNYLAAITGLDAVSVQPAAGAHGELAGMLIFAAYHKSRGKKRNKILIPDTAHGTNPASAALCGYKPVSIKSGPRGILDVDQVRELMDEECAGIMITNPNTLGLFEENIREIAQIVHEKGGLVYGDGANMNAVMGIVDMKKCGVDVLHLNLHKTFSTPHGGGGPGSGPVCVVEELAGFLPSPRVVFDGEQYRLEDERPESIGRMHCFHGNYGVLVRALCYILTMGAENLKKATQYAVLNACYIKVKLKNHLHLAYDRPCMHEAVFSDKKQQEYKVTTLDIAKRLMDSGYHPPTIYFPLVVHGAIMIEPTETESLEELDTFIEVVKEIVAEAKSDAELLKNAPQRFKVKRLDETQAARQPCLCG</sequence>
<feature type="domain" description="Glycine dehydrogenase C-terminal" evidence="7">
    <location>
        <begin position="354"/>
        <end position="455"/>
    </location>
</feature>
<dbReference type="PANTHER" id="PTHR11773:SF1">
    <property type="entry name" value="GLYCINE DEHYDROGENASE (DECARBOXYLATING), MITOCHONDRIAL"/>
    <property type="match status" value="1"/>
</dbReference>
<dbReference type="Proteomes" id="UP000199073">
    <property type="component" value="Unassembled WGS sequence"/>
</dbReference>
<evidence type="ECO:0000256" key="5">
    <source>
        <dbReference type="ARBA" id="ARBA00049026"/>
    </source>
</evidence>
<feature type="domain" description="Aminotransferase class V" evidence="6">
    <location>
        <begin position="152"/>
        <end position="282"/>
    </location>
</feature>
<evidence type="ECO:0000256" key="3">
    <source>
        <dbReference type="ARBA" id="ARBA00022898"/>
    </source>
</evidence>
<gene>
    <name evidence="8" type="ORF">SAMN05660330_01749</name>
</gene>
<dbReference type="InterPro" id="IPR000192">
    <property type="entry name" value="Aminotrans_V_dom"/>
</dbReference>
<dbReference type="GO" id="GO:0019464">
    <property type="term" value="P:glycine decarboxylation via glycine cleavage system"/>
    <property type="evidence" value="ECO:0007669"/>
    <property type="project" value="TreeGrafter"/>
</dbReference>
<dbReference type="Gene3D" id="3.90.1150.10">
    <property type="entry name" value="Aspartate Aminotransferase, domain 1"/>
    <property type="match status" value="1"/>
</dbReference>
<dbReference type="OrthoDB" id="9801272at2"/>
<proteinExistence type="predicted"/>
<dbReference type="Gene3D" id="3.40.640.10">
    <property type="entry name" value="Type I PLP-dependent aspartate aminotransferase-like (Major domain)"/>
    <property type="match status" value="1"/>
</dbReference>
<dbReference type="FunFam" id="3.40.640.10:FF:000224">
    <property type="entry name" value="Probable glycine dehydrogenase (decarboxylating) subunit 2"/>
    <property type="match status" value="1"/>
</dbReference>